<keyword evidence="3" id="KW-1185">Reference proteome</keyword>
<accession>A0A517S8I3</accession>
<evidence type="ECO:0000313" key="2">
    <source>
        <dbReference type="EMBL" id="QDT52437.1"/>
    </source>
</evidence>
<dbReference type="InterPro" id="IPR003615">
    <property type="entry name" value="HNH_nuc"/>
</dbReference>
<dbReference type="AlphaFoldDB" id="A0A517S8I3"/>
<name>A0A517S8I3_9PLAN</name>
<dbReference type="RefSeq" id="WP_145026786.1">
    <property type="nucleotide sequence ID" value="NZ_CP036271.1"/>
</dbReference>
<dbReference type="KEGG" id="ccos:Pan44_04480"/>
<dbReference type="OrthoDB" id="5678128at2"/>
<protein>
    <recommendedName>
        <fullName evidence="1">HNH nuclease domain-containing protein</fullName>
    </recommendedName>
</protein>
<dbReference type="Pfam" id="PF13391">
    <property type="entry name" value="HNH_2"/>
    <property type="match status" value="1"/>
</dbReference>
<gene>
    <name evidence="2" type="ORF">Pan44_04480</name>
</gene>
<reference evidence="2 3" key="1">
    <citation type="submission" date="2019-02" db="EMBL/GenBank/DDBJ databases">
        <title>Deep-cultivation of Planctomycetes and their phenomic and genomic characterization uncovers novel biology.</title>
        <authorList>
            <person name="Wiegand S."/>
            <person name="Jogler M."/>
            <person name="Boedeker C."/>
            <person name="Pinto D."/>
            <person name="Vollmers J."/>
            <person name="Rivas-Marin E."/>
            <person name="Kohn T."/>
            <person name="Peeters S.H."/>
            <person name="Heuer A."/>
            <person name="Rast P."/>
            <person name="Oberbeckmann S."/>
            <person name="Bunk B."/>
            <person name="Jeske O."/>
            <person name="Meyerdierks A."/>
            <person name="Storesund J.E."/>
            <person name="Kallscheuer N."/>
            <person name="Luecker S."/>
            <person name="Lage O.M."/>
            <person name="Pohl T."/>
            <person name="Merkel B.J."/>
            <person name="Hornburger P."/>
            <person name="Mueller R.-W."/>
            <person name="Bruemmer F."/>
            <person name="Labrenz M."/>
            <person name="Spormann A.M."/>
            <person name="Op den Camp H."/>
            <person name="Overmann J."/>
            <person name="Amann R."/>
            <person name="Jetten M.S.M."/>
            <person name="Mascher T."/>
            <person name="Medema M.H."/>
            <person name="Devos D.P."/>
            <person name="Kaster A.-K."/>
            <person name="Ovreas L."/>
            <person name="Rohde M."/>
            <person name="Galperin M.Y."/>
            <person name="Jogler C."/>
        </authorList>
    </citation>
    <scope>NUCLEOTIDE SEQUENCE [LARGE SCALE GENOMIC DNA]</scope>
    <source>
        <strain evidence="2 3">Pan44</strain>
    </source>
</reference>
<organism evidence="2 3">
    <name type="scientific">Caulifigura coniformis</name>
    <dbReference type="NCBI Taxonomy" id="2527983"/>
    <lineage>
        <taxon>Bacteria</taxon>
        <taxon>Pseudomonadati</taxon>
        <taxon>Planctomycetota</taxon>
        <taxon>Planctomycetia</taxon>
        <taxon>Planctomycetales</taxon>
        <taxon>Planctomycetaceae</taxon>
        <taxon>Caulifigura</taxon>
    </lineage>
</organism>
<evidence type="ECO:0000313" key="3">
    <source>
        <dbReference type="Proteomes" id="UP000315700"/>
    </source>
</evidence>
<feature type="domain" description="HNH nuclease" evidence="1">
    <location>
        <begin position="23"/>
        <end position="69"/>
    </location>
</feature>
<dbReference type="Proteomes" id="UP000315700">
    <property type="component" value="Chromosome"/>
</dbReference>
<proteinExistence type="predicted"/>
<sequence>MVNARKVQAFFRRAVLAFYNSTCVITGLKVRVLLRASSILPWSTHPKRRADPTNGLSLSALFDAAFDRGCR</sequence>
<evidence type="ECO:0000259" key="1">
    <source>
        <dbReference type="Pfam" id="PF13391"/>
    </source>
</evidence>
<dbReference type="EMBL" id="CP036271">
    <property type="protein sequence ID" value="QDT52437.1"/>
    <property type="molecule type" value="Genomic_DNA"/>
</dbReference>
<dbReference type="InParanoid" id="A0A517S8I3"/>